<keyword evidence="2" id="KW-0812">Transmembrane</keyword>
<dbReference type="AlphaFoldDB" id="X6MWS0"/>
<evidence type="ECO:0000313" key="4">
    <source>
        <dbReference type="Proteomes" id="UP000023152"/>
    </source>
</evidence>
<dbReference type="EMBL" id="ASPP01015523">
    <property type="protein sequence ID" value="ETO18091.1"/>
    <property type="molecule type" value="Genomic_DNA"/>
</dbReference>
<organism evidence="3 4">
    <name type="scientific">Reticulomyxa filosa</name>
    <dbReference type="NCBI Taxonomy" id="46433"/>
    <lineage>
        <taxon>Eukaryota</taxon>
        <taxon>Sar</taxon>
        <taxon>Rhizaria</taxon>
        <taxon>Retaria</taxon>
        <taxon>Foraminifera</taxon>
        <taxon>Monothalamids</taxon>
        <taxon>Reticulomyxidae</taxon>
        <taxon>Reticulomyxa</taxon>
    </lineage>
</organism>
<keyword evidence="2" id="KW-1133">Transmembrane helix</keyword>
<comment type="caution">
    <text evidence="3">The sequence shown here is derived from an EMBL/GenBank/DDBJ whole genome shotgun (WGS) entry which is preliminary data.</text>
</comment>
<keyword evidence="4" id="KW-1185">Reference proteome</keyword>
<feature type="transmembrane region" description="Helical" evidence="2">
    <location>
        <begin position="36"/>
        <end position="54"/>
    </location>
</feature>
<proteinExistence type="predicted"/>
<feature type="compositionally biased region" description="Basic and acidic residues" evidence="1">
    <location>
        <begin position="287"/>
        <end position="310"/>
    </location>
</feature>
<dbReference type="Proteomes" id="UP000023152">
    <property type="component" value="Unassembled WGS sequence"/>
</dbReference>
<feature type="region of interest" description="Disordered" evidence="1">
    <location>
        <begin position="276"/>
        <end position="314"/>
    </location>
</feature>
<feature type="transmembrane region" description="Helical" evidence="2">
    <location>
        <begin position="66"/>
        <end position="81"/>
    </location>
</feature>
<evidence type="ECO:0000256" key="2">
    <source>
        <dbReference type="SAM" id="Phobius"/>
    </source>
</evidence>
<accession>X6MWS0</accession>
<keyword evidence="2" id="KW-0472">Membrane</keyword>
<protein>
    <submittedName>
        <fullName evidence="3">Uncharacterized protein</fullName>
    </submittedName>
</protein>
<reference evidence="3 4" key="1">
    <citation type="journal article" date="2013" name="Curr. Biol.">
        <title>The Genome of the Foraminiferan Reticulomyxa filosa.</title>
        <authorList>
            <person name="Glockner G."/>
            <person name="Hulsmann N."/>
            <person name="Schleicher M."/>
            <person name="Noegel A.A."/>
            <person name="Eichinger L."/>
            <person name="Gallinger C."/>
            <person name="Pawlowski J."/>
            <person name="Sierra R."/>
            <person name="Euteneuer U."/>
            <person name="Pillet L."/>
            <person name="Moustafa A."/>
            <person name="Platzer M."/>
            <person name="Groth M."/>
            <person name="Szafranski K."/>
            <person name="Schliwa M."/>
        </authorList>
    </citation>
    <scope>NUCLEOTIDE SEQUENCE [LARGE SCALE GENOMIC DNA]</scope>
</reference>
<gene>
    <name evidence="3" type="ORF">RFI_19200</name>
</gene>
<name>X6MWS0_RETFI</name>
<sequence length="398" mass="46179">MFHSSARVYADSDRSRLLHDLAEIGTLYSNLKKTKLVSNVLCIVTITCSFFLLLMNSCQNKGDKIIYIYITQLALLLQAYIRSIHKGKGDHDNEVNPLWIVDDLFHFKKKFASLRLDQIQLGHILTKPFFFFFFKFQRIMINSSSICMCVCDVIEWYNTWTDNSVYMKHLSWIIRRVCEEKRESDELNTKMCQLQLQRSQRTLEQWLKFLHDGVKAYVIGEIIALYTDICASKDDVISNPQSAYTDYVTFVLECFKISAETAVLKEQYEIGMILNDSANDDVPPSSHESKDEENKEDADSKTEKEAKTAEPENTDVVAQQLKKNQDDLLEYFRDESKRKEWFEFVDEIEQLIKDDSHMSITLWKRDVFTTIPQVTITNLKSLKGGEGGGGKKKKGQKR</sequence>
<evidence type="ECO:0000313" key="3">
    <source>
        <dbReference type="EMBL" id="ETO18091.1"/>
    </source>
</evidence>
<evidence type="ECO:0000256" key="1">
    <source>
        <dbReference type="SAM" id="MobiDB-lite"/>
    </source>
</evidence>